<proteinExistence type="predicted"/>
<accession>A0ABU7FQ21</accession>
<gene>
    <name evidence="2" type="ORF">VXC91_29715</name>
</gene>
<dbReference type="Proteomes" id="UP001333996">
    <property type="component" value="Unassembled WGS sequence"/>
</dbReference>
<protein>
    <submittedName>
        <fullName evidence="2">Uncharacterized protein</fullName>
    </submittedName>
</protein>
<evidence type="ECO:0000313" key="2">
    <source>
        <dbReference type="EMBL" id="MED7826036.1"/>
    </source>
</evidence>
<dbReference type="EMBL" id="JAYWVC010000135">
    <property type="protein sequence ID" value="MED7826036.1"/>
    <property type="molecule type" value="Genomic_DNA"/>
</dbReference>
<keyword evidence="3" id="KW-1185">Reference proteome</keyword>
<reference evidence="2" key="1">
    <citation type="submission" date="2024-01" db="EMBL/GenBank/DDBJ databases">
        <title>First draft genome sequence data of TA4-1, the type strain of Gram-positive actinobacterium Streptomyces chiangmaiensis.</title>
        <authorList>
            <person name="Yasawong M."/>
            <person name="Nantapong N."/>
        </authorList>
    </citation>
    <scope>NUCLEOTIDE SEQUENCE</scope>
    <source>
        <strain evidence="2">TA4-1</strain>
    </source>
</reference>
<name>A0ABU7FQ21_9ACTN</name>
<evidence type="ECO:0000256" key="1">
    <source>
        <dbReference type="SAM" id="MobiDB-lite"/>
    </source>
</evidence>
<evidence type="ECO:0000313" key="3">
    <source>
        <dbReference type="Proteomes" id="UP001333996"/>
    </source>
</evidence>
<feature type="region of interest" description="Disordered" evidence="1">
    <location>
        <begin position="16"/>
        <end position="48"/>
    </location>
</feature>
<dbReference type="RefSeq" id="WP_329510437.1">
    <property type="nucleotide sequence ID" value="NZ_BAAAYZ010000007.1"/>
</dbReference>
<comment type="caution">
    <text evidence="2">The sequence shown here is derived from an EMBL/GenBank/DDBJ whole genome shotgun (WGS) entry which is preliminary data.</text>
</comment>
<organism evidence="2 3">
    <name type="scientific">Streptomyces chiangmaiensis</name>
    <dbReference type="NCBI Taxonomy" id="766497"/>
    <lineage>
        <taxon>Bacteria</taxon>
        <taxon>Bacillati</taxon>
        <taxon>Actinomycetota</taxon>
        <taxon>Actinomycetes</taxon>
        <taxon>Kitasatosporales</taxon>
        <taxon>Streptomycetaceae</taxon>
        <taxon>Streptomyces</taxon>
    </lineage>
</organism>
<sequence>MLIDPYAVLHALLRAEAARSTKPRPTTEPEADTGEEPPPTTPPERDHE</sequence>